<dbReference type="SUPFAM" id="SSF52540">
    <property type="entry name" value="P-loop containing nucleoside triphosphate hydrolases"/>
    <property type="match status" value="1"/>
</dbReference>
<dbReference type="SMART" id="SM00382">
    <property type="entry name" value="AAA"/>
    <property type="match status" value="1"/>
</dbReference>
<sequence length="697" mass="73383">MSSTLEAKDTQGAPDPPDAPGTGAGPDAGPDAGAGTGTASGSRTLRADEPLEAHLGPAHARRRRGGSGPAAVWYLARRHRGLLAAGIVIGLIGVTAQLAQPYAIGELIKQAGANKPLTVAILVLVGLFCVDGAFSALQSYLIGRAGENVVYDVRLLLTKRLLRVDLAAYSKQQQGDVLTRTVADTSLAKIALSQSLAQLVINGFTVVGGVVVMFLIDVWMMLITLACLGIASGVSLVLARSVRRAAVVNREDTSAYGSDVQRALSALPTVKASRAEDRETHRIGLLAWRARNSGVRVNGLNALFMPAMNVGTQAALAVVVGVGMTRVTRGTMSMADLTAFVMYLFYMVSPLVLFFLAIGQFQQGRAAIRRVDELTTLPQEGGVLDRMRHRPKPPVKSSLAADEDAVEFRSVHFTYGGKDGAGGGEGEEGEQAAGPAETLTDVTFSVASRGMTAVVGPSGAGKTTLFQLIERFHALDAGSITVGGKDIETMPLATLRGLVGYVQQDTAAMRGTVRENVVYAQPDAREEDIREVIELAGLTKVVEELPDGLDTELGDQGSGLSGGQRQRLCIARALLQKPAVLLLDEATSHLDSDSEREFRETLRKVSARCAVIAIAHRISTVVDADMIVVMNDGRVQAIGKHDELMKRDPLYYRLANSQLQAATSTASWPMDPSGASGAPGSAGPAPLMNGAPVGGPR</sequence>
<accession>A0ABS9SY77</accession>
<keyword evidence="3" id="KW-0547">Nucleotide-binding</keyword>
<reference evidence="11" key="2">
    <citation type="journal article" date="2023" name="Int. J. Syst. Evol. Microbiol.">
        <title>Streptomyces marispadix sp. nov., isolated from marine beach sediment of the Northern Coast of Portugal.</title>
        <authorList>
            <person name="dos Santos J.D.N."/>
            <person name="Vitorino I.R."/>
            <person name="Kallscheuer N."/>
            <person name="Srivastava A."/>
            <person name="Krautwurst S."/>
            <person name="Marz M."/>
            <person name="Jogler C."/>
            <person name="Lobo Da Cunha A."/>
            <person name="Catita J."/>
            <person name="Goncalves H."/>
            <person name="Gonzalez I."/>
            <person name="Reyes F."/>
            <person name="Lage O.M."/>
        </authorList>
    </citation>
    <scope>NUCLEOTIDE SEQUENCE</scope>
    <source>
        <strain evidence="11">M600PL45_2</strain>
    </source>
</reference>
<evidence type="ECO:0000256" key="5">
    <source>
        <dbReference type="ARBA" id="ARBA00022989"/>
    </source>
</evidence>
<reference evidence="11" key="1">
    <citation type="submission" date="2022-03" db="EMBL/GenBank/DDBJ databases">
        <authorList>
            <person name="Santos J.D.N."/>
            <person name="Kallscheuer N."/>
            <person name="Jogler C."/>
            <person name="Lage O.M."/>
        </authorList>
    </citation>
    <scope>NUCLEOTIDE SEQUENCE</scope>
    <source>
        <strain evidence="11">M600PL45_2</strain>
    </source>
</reference>
<evidence type="ECO:0000256" key="2">
    <source>
        <dbReference type="ARBA" id="ARBA00022692"/>
    </source>
</evidence>
<dbReference type="PROSITE" id="PS50893">
    <property type="entry name" value="ABC_TRANSPORTER_2"/>
    <property type="match status" value="1"/>
</dbReference>
<gene>
    <name evidence="11" type="ORF">MMA15_12700</name>
</gene>
<proteinExistence type="predicted"/>
<feature type="transmembrane region" description="Helical" evidence="8">
    <location>
        <begin position="82"/>
        <end position="104"/>
    </location>
</feature>
<feature type="domain" description="ABC transporter" evidence="9">
    <location>
        <begin position="406"/>
        <end position="657"/>
    </location>
</feature>
<evidence type="ECO:0000313" key="11">
    <source>
        <dbReference type="EMBL" id="MCH6161223.1"/>
    </source>
</evidence>
<dbReference type="SUPFAM" id="SSF90123">
    <property type="entry name" value="ABC transporter transmembrane region"/>
    <property type="match status" value="1"/>
</dbReference>
<dbReference type="Gene3D" id="1.20.1560.10">
    <property type="entry name" value="ABC transporter type 1, transmembrane domain"/>
    <property type="match status" value="1"/>
</dbReference>
<dbReference type="CDD" id="cd18551">
    <property type="entry name" value="ABC_6TM_LmrA_like"/>
    <property type="match status" value="1"/>
</dbReference>
<evidence type="ECO:0000256" key="1">
    <source>
        <dbReference type="ARBA" id="ARBA00004651"/>
    </source>
</evidence>
<feature type="compositionally biased region" description="Low complexity" evidence="7">
    <location>
        <begin position="672"/>
        <end position="686"/>
    </location>
</feature>
<dbReference type="InterPro" id="IPR017871">
    <property type="entry name" value="ABC_transporter-like_CS"/>
</dbReference>
<dbReference type="InterPro" id="IPR003593">
    <property type="entry name" value="AAA+_ATPase"/>
</dbReference>
<keyword evidence="4 11" id="KW-0067">ATP-binding</keyword>
<comment type="subcellular location">
    <subcellularLocation>
        <location evidence="1">Cell membrane</location>
        <topology evidence="1">Multi-pass membrane protein</topology>
    </subcellularLocation>
</comment>
<feature type="transmembrane region" description="Helical" evidence="8">
    <location>
        <begin position="196"/>
        <end position="216"/>
    </location>
</feature>
<evidence type="ECO:0000256" key="7">
    <source>
        <dbReference type="SAM" id="MobiDB-lite"/>
    </source>
</evidence>
<keyword evidence="5 8" id="KW-1133">Transmembrane helix</keyword>
<feature type="compositionally biased region" description="Gly residues" evidence="7">
    <location>
        <begin position="22"/>
        <end position="38"/>
    </location>
</feature>
<organism evidence="11 12">
    <name type="scientific">Streptomyces marispadix</name>
    <dbReference type="NCBI Taxonomy" id="2922868"/>
    <lineage>
        <taxon>Bacteria</taxon>
        <taxon>Bacillati</taxon>
        <taxon>Actinomycetota</taxon>
        <taxon>Actinomycetes</taxon>
        <taxon>Kitasatosporales</taxon>
        <taxon>Streptomycetaceae</taxon>
        <taxon>Streptomyces</taxon>
    </lineage>
</organism>
<dbReference type="EMBL" id="JAKWJU010000002">
    <property type="protein sequence ID" value="MCH6161223.1"/>
    <property type="molecule type" value="Genomic_DNA"/>
</dbReference>
<dbReference type="PANTHER" id="PTHR43394:SF1">
    <property type="entry name" value="ATP-BINDING CASSETTE SUB-FAMILY B MEMBER 10, MITOCHONDRIAL"/>
    <property type="match status" value="1"/>
</dbReference>
<feature type="domain" description="ABC transmembrane type-1" evidence="10">
    <location>
        <begin position="84"/>
        <end position="363"/>
    </location>
</feature>
<feature type="region of interest" description="Disordered" evidence="7">
    <location>
        <begin position="663"/>
        <end position="697"/>
    </location>
</feature>
<dbReference type="GO" id="GO:0005524">
    <property type="term" value="F:ATP binding"/>
    <property type="evidence" value="ECO:0007669"/>
    <property type="project" value="UniProtKB-KW"/>
</dbReference>
<protein>
    <submittedName>
        <fullName evidence="11">ABC transporter ATP-binding protein/permease</fullName>
    </submittedName>
</protein>
<dbReference type="Gene3D" id="3.40.50.300">
    <property type="entry name" value="P-loop containing nucleotide triphosphate hydrolases"/>
    <property type="match status" value="1"/>
</dbReference>
<feature type="transmembrane region" description="Helical" evidence="8">
    <location>
        <begin position="340"/>
        <end position="361"/>
    </location>
</feature>
<dbReference type="RefSeq" id="WP_241059501.1">
    <property type="nucleotide sequence ID" value="NZ_JAKWJU010000002.1"/>
</dbReference>
<dbReference type="InterPro" id="IPR027417">
    <property type="entry name" value="P-loop_NTPase"/>
</dbReference>
<feature type="region of interest" description="Disordered" evidence="7">
    <location>
        <begin position="1"/>
        <end position="49"/>
    </location>
</feature>
<dbReference type="PROSITE" id="PS00211">
    <property type="entry name" value="ABC_TRANSPORTER_1"/>
    <property type="match status" value="1"/>
</dbReference>
<evidence type="ECO:0000256" key="4">
    <source>
        <dbReference type="ARBA" id="ARBA00022840"/>
    </source>
</evidence>
<dbReference type="Pfam" id="PF00664">
    <property type="entry name" value="ABC_membrane"/>
    <property type="match status" value="1"/>
</dbReference>
<feature type="transmembrane region" description="Helical" evidence="8">
    <location>
        <begin position="299"/>
        <end position="320"/>
    </location>
</feature>
<keyword evidence="2 8" id="KW-0812">Transmembrane</keyword>
<evidence type="ECO:0000313" key="12">
    <source>
        <dbReference type="Proteomes" id="UP001166784"/>
    </source>
</evidence>
<dbReference type="PANTHER" id="PTHR43394">
    <property type="entry name" value="ATP-DEPENDENT PERMEASE MDL1, MITOCHONDRIAL"/>
    <property type="match status" value="1"/>
</dbReference>
<name>A0ABS9SY77_9ACTN</name>
<dbReference type="Proteomes" id="UP001166784">
    <property type="component" value="Unassembled WGS sequence"/>
</dbReference>
<keyword evidence="12" id="KW-1185">Reference proteome</keyword>
<dbReference type="InterPro" id="IPR039421">
    <property type="entry name" value="Type_1_exporter"/>
</dbReference>
<evidence type="ECO:0000256" key="8">
    <source>
        <dbReference type="SAM" id="Phobius"/>
    </source>
</evidence>
<dbReference type="InterPro" id="IPR003439">
    <property type="entry name" value="ABC_transporter-like_ATP-bd"/>
</dbReference>
<dbReference type="PROSITE" id="PS50929">
    <property type="entry name" value="ABC_TM1F"/>
    <property type="match status" value="1"/>
</dbReference>
<evidence type="ECO:0000259" key="9">
    <source>
        <dbReference type="PROSITE" id="PS50893"/>
    </source>
</evidence>
<feature type="transmembrane region" description="Helical" evidence="8">
    <location>
        <begin position="116"/>
        <end position="137"/>
    </location>
</feature>
<feature type="transmembrane region" description="Helical" evidence="8">
    <location>
        <begin position="222"/>
        <end position="239"/>
    </location>
</feature>
<dbReference type="InterPro" id="IPR036640">
    <property type="entry name" value="ABC1_TM_sf"/>
</dbReference>
<evidence type="ECO:0000256" key="3">
    <source>
        <dbReference type="ARBA" id="ARBA00022741"/>
    </source>
</evidence>
<keyword evidence="6 8" id="KW-0472">Membrane</keyword>
<evidence type="ECO:0000259" key="10">
    <source>
        <dbReference type="PROSITE" id="PS50929"/>
    </source>
</evidence>
<evidence type="ECO:0000256" key="6">
    <source>
        <dbReference type="ARBA" id="ARBA00023136"/>
    </source>
</evidence>
<comment type="caution">
    <text evidence="11">The sequence shown here is derived from an EMBL/GenBank/DDBJ whole genome shotgun (WGS) entry which is preliminary data.</text>
</comment>
<dbReference type="InterPro" id="IPR011527">
    <property type="entry name" value="ABC1_TM_dom"/>
</dbReference>
<dbReference type="Pfam" id="PF00005">
    <property type="entry name" value="ABC_tran"/>
    <property type="match status" value="1"/>
</dbReference>